<dbReference type="FunFam" id="1.10.533.10:FF:000003">
    <property type="entry name" value="Caspase recruitment domain family, member 11"/>
    <property type="match status" value="1"/>
</dbReference>
<accession>L9KZU3</accession>
<evidence type="ECO:0000256" key="2">
    <source>
        <dbReference type="ARBA" id="ARBA00023054"/>
    </source>
</evidence>
<dbReference type="InterPro" id="IPR001478">
    <property type="entry name" value="PDZ"/>
</dbReference>
<dbReference type="eggNOG" id="KOG0708">
    <property type="taxonomic scope" value="Eukaryota"/>
</dbReference>
<dbReference type="SUPFAM" id="SSF52540">
    <property type="entry name" value="P-loop containing nucleoside triphosphate hydrolases"/>
    <property type="match status" value="1"/>
</dbReference>
<dbReference type="GO" id="GO:0005737">
    <property type="term" value="C:cytoplasm"/>
    <property type="evidence" value="ECO:0007669"/>
    <property type="project" value="TreeGrafter"/>
</dbReference>
<dbReference type="EMBL" id="KB320577">
    <property type="protein sequence ID" value="ELW68228.1"/>
    <property type="molecule type" value="Genomic_DNA"/>
</dbReference>
<dbReference type="Gene3D" id="2.30.30.40">
    <property type="entry name" value="SH3 Domains"/>
    <property type="match status" value="1"/>
</dbReference>
<protein>
    <submittedName>
        <fullName evidence="8">Caspase recruitment domain-containing protein 14</fullName>
    </submittedName>
</protein>
<name>L9KZU3_TUPCH</name>
<keyword evidence="1" id="KW-0597">Phosphoprotein</keyword>
<feature type="compositionally biased region" description="Basic and acidic residues" evidence="4">
    <location>
        <begin position="311"/>
        <end position="326"/>
    </location>
</feature>
<gene>
    <name evidence="8" type="ORF">TREES_T100007339</name>
</gene>
<dbReference type="AlphaFoldDB" id="L9KZU3"/>
<feature type="domain" description="PDZ" evidence="6">
    <location>
        <begin position="626"/>
        <end position="716"/>
    </location>
</feature>
<dbReference type="PANTHER" id="PTHR14559:SF1">
    <property type="entry name" value="CASPASE RECRUITMENT DOMAIN-CONTAINING PROTEIN 14"/>
    <property type="match status" value="1"/>
</dbReference>
<dbReference type="PROSITE" id="PS50052">
    <property type="entry name" value="GUANYLATE_KINASE_2"/>
    <property type="match status" value="1"/>
</dbReference>
<evidence type="ECO:0000259" key="7">
    <source>
        <dbReference type="PROSITE" id="PS50209"/>
    </source>
</evidence>
<keyword evidence="2 3" id="KW-0175">Coiled coil</keyword>
<feature type="domain" description="CARD" evidence="7">
    <location>
        <begin position="15"/>
        <end position="107"/>
    </location>
</feature>
<feature type="coiled-coil region" evidence="3">
    <location>
        <begin position="398"/>
        <end position="460"/>
    </location>
</feature>
<evidence type="ECO:0000259" key="5">
    <source>
        <dbReference type="PROSITE" id="PS50052"/>
    </source>
</evidence>
<proteinExistence type="predicted"/>
<dbReference type="Gene3D" id="3.40.50.300">
    <property type="entry name" value="P-loop containing nucleotide triphosphate hydrolases"/>
    <property type="match status" value="1"/>
</dbReference>
<evidence type="ECO:0000313" key="8">
    <source>
        <dbReference type="EMBL" id="ELW68228.1"/>
    </source>
</evidence>
<sequence length="1081" mass="120169">MAELCRRDSTLTSLDEEELWEMMESHRYHIVRSVCPSRLTPYLRQAKVLGQLDEEEVLHCPRLTNRAMRVGHLLDLLKTRGKNGAVAFLESLKFHNPDVYTLVTGLQPDVDFSTFSGLMETSKLTECLAGAIGSLQEELRQEKGQKEALLRRCQGLQERLGLAEAGAEGLRQLEADHGRMKREVSAHFHEALKLKDELLSLSLRYGGALQEKELATTRCRGLQEELYLMKQELQRVNMVSSCERQFRERSLKMASGLEPGGELNLLKEENEKLRSLTFSLAEKDILEQSLDEALESKQELVDRLHSLRERAAAAERQRKQELDHGGGHLVPPPSAVLSPHPQSVPRGHAQPKPQSRCVAIPRCSPALRASGLCGRPLVQDWEEKEQTLLQFQKSKVDCALLKEKLSALQSHVAELQKERDQAYSARDGAQMAISQSLVEKDALRRQVFELTDQVLELRTQMQRLQVDPPAAPKQEAGTRDTCVQGKQRLVRMHAIWPREDGVCSLLSSTESQLWSDLSATSSRDQQDSFRSHSPLPPSQQSLCKRAAEDLLDDPWPLSIPGVLGPDLGATPGATASDTDLDFEILDRADLPQSDSPQPPFSGSLDLSDLSESVPVRRRPARRILSQVTVLAFQGDTLLEQISVIGGNLTGIFIHRVTPGSAADGMALRPGTQIMMVDCEATEPLFKAVLEDTSLERAVGLLQRVNGFCCLSVKVNMEGYKKLVQDLEANVATSGDSFYIRANLAVEGRAEGELPVFCNDILHVTDTMFQGRCCWHASRVSPYTMKDSQHGTIPTYAQAQQRLIDLIQILTQPCTASRKVGSGEGAQQRLIDLIQILTQPCTASRKCSGGPQKLVRIVSVDKARNSPLWLPFDGMEDSAAPGLWTESCLTLAPYTLVQPHRPARPRPVLFVPRMVGKILSEKLCLLPGFKKCPSEYLSQEEYDAWSQRGDVIQEGEPAGGHCWVTRHAVESLMDKNTHALLDLRLGSVHALHRVEIFPIIIHISVNEKAAKKLRKGLQRLGTSEEQLLEAARQEEGDLDKAPCLYSSLAPDSWSDLDGLLGCVRLVVADEQKKVVWTEQSSH</sequence>
<dbReference type="PROSITE" id="PS50209">
    <property type="entry name" value="CARD"/>
    <property type="match status" value="1"/>
</dbReference>
<evidence type="ECO:0000313" key="9">
    <source>
        <dbReference type="Proteomes" id="UP000011518"/>
    </source>
</evidence>
<feature type="region of interest" description="Disordered" evidence="4">
    <location>
        <begin position="311"/>
        <end position="356"/>
    </location>
</feature>
<dbReference type="GO" id="GO:0050700">
    <property type="term" value="F:CARD domain binding"/>
    <property type="evidence" value="ECO:0007669"/>
    <property type="project" value="TreeGrafter"/>
</dbReference>
<evidence type="ECO:0000256" key="1">
    <source>
        <dbReference type="ARBA" id="ARBA00022553"/>
    </source>
</evidence>
<dbReference type="InterPro" id="IPR027417">
    <property type="entry name" value="P-loop_NTPase"/>
</dbReference>
<dbReference type="InterPro" id="IPR011029">
    <property type="entry name" value="DEATH-like_dom_sf"/>
</dbReference>
<dbReference type="InterPro" id="IPR036034">
    <property type="entry name" value="PDZ_sf"/>
</dbReference>
<dbReference type="Proteomes" id="UP000011518">
    <property type="component" value="Unassembled WGS sequence"/>
</dbReference>
<dbReference type="PANTHER" id="PTHR14559">
    <property type="entry name" value="CASPASE RECRUITMENT DOMAIN FAMILY"/>
    <property type="match status" value="1"/>
</dbReference>
<dbReference type="InterPro" id="IPR001315">
    <property type="entry name" value="CARD"/>
</dbReference>
<dbReference type="Pfam" id="PF00619">
    <property type="entry name" value="CARD"/>
    <property type="match status" value="1"/>
</dbReference>
<keyword evidence="9" id="KW-1185">Reference proteome</keyword>
<evidence type="ECO:0000259" key="6">
    <source>
        <dbReference type="PROSITE" id="PS50106"/>
    </source>
</evidence>
<organism evidence="8 9">
    <name type="scientific">Tupaia chinensis</name>
    <name type="common">Chinese tree shrew</name>
    <name type="synonym">Tupaia belangeri chinensis</name>
    <dbReference type="NCBI Taxonomy" id="246437"/>
    <lineage>
        <taxon>Eukaryota</taxon>
        <taxon>Metazoa</taxon>
        <taxon>Chordata</taxon>
        <taxon>Craniata</taxon>
        <taxon>Vertebrata</taxon>
        <taxon>Euteleostomi</taxon>
        <taxon>Mammalia</taxon>
        <taxon>Eutheria</taxon>
        <taxon>Euarchontoglires</taxon>
        <taxon>Scandentia</taxon>
        <taxon>Tupaiidae</taxon>
        <taxon>Tupaia</taxon>
    </lineage>
</organism>
<dbReference type="STRING" id="246437.L9KZU3"/>
<dbReference type="InterPro" id="IPR008144">
    <property type="entry name" value="Guanylate_kin-like_dom"/>
</dbReference>
<dbReference type="SUPFAM" id="SSF47986">
    <property type="entry name" value="DEATH domain"/>
    <property type="match status" value="1"/>
</dbReference>
<dbReference type="FunFam" id="3.40.50.300:FF:001294">
    <property type="entry name" value="Caspase recruitment domain family member 14"/>
    <property type="match status" value="1"/>
</dbReference>
<reference evidence="9" key="1">
    <citation type="submission" date="2012-07" db="EMBL/GenBank/DDBJ databases">
        <title>Genome of the Chinese tree shrew, a rising model animal genetically related to primates.</title>
        <authorList>
            <person name="Zhang G."/>
            <person name="Fan Y."/>
            <person name="Yao Y."/>
            <person name="Huang Z."/>
        </authorList>
    </citation>
    <scope>NUCLEOTIDE SEQUENCE [LARGE SCALE GENOMIC DNA]</scope>
</reference>
<evidence type="ECO:0000256" key="4">
    <source>
        <dbReference type="SAM" id="MobiDB-lite"/>
    </source>
</evidence>
<dbReference type="GO" id="GO:0042981">
    <property type="term" value="P:regulation of apoptotic process"/>
    <property type="evidence" value="ECO:0007669"/>
    <property type="project" value="InterPro"/>
</dbReference>
<dbReference type="FunCoup" id="L9KZU3">
    <property type="interactions" value="398"/>
</dbReference>
<dbReference type="Gene3D" id="1.10.533.10">
    <property type="entry name" value="Death Domain, Fas"/>
    <property type="match status" value="1"/>
</dbReference>
<feature type="domain" description="Guanylate kinase-like" evidence="5">
    <location>
        <begin position="935"/>
        <end position="1067"/>
    </location>
</feature>
<dbReference type="PROSITE" id="PS50106">
    <property type="entry name" value="PDZ"/>
    <property type="match status" value="1"/>
</dbReference>
<feature type="coiled-coil region" evidence="3">
    <location>
        <begin position="132"/>
        <end position="159"/>
    </location>
</feature>
<dbReference type="CDD" id="cd06736">
    <property type="entry name" value="PDZ_CARD11_CARD14-like"/>
    <property type="match status" value="1"/>
</dbReference>
<dbReference type="InParanoid" id="L9KZU3"/>
<dbReference type="Gene3D" id="2.30.42.10">
    <property type="match status" value="1"/>
</dbReference>
<reference evidence="9" key="2">
    <citation type="journal article" date="2013" name="Nat. Commun.">
        <title>Genome of the Chinese tree shrew.</title>
        <authorList>
            <person name="Fan Y."/>
            <person name="Huang Z.Y."/>
            <person name="Cao C.C."/>
            <person name="Chen C.S."/>
            <person name="Chen Y.X."/>
            <person name="Fan D.D."/>
            <person name="He J."/>
            <person name="Hou H.L."/>
            <person name="Hu L."/>
            <person name="Hu X.T."/>
            <person name="Jiang X.T."/>
            <person name="Lai R."/>
            <person name="Lang Y.S."/>
            <person name="Liang B."/>
            <person name="Liao S.G."/>
            <person name="Mu D."/>
            <person name="Ma Y.Y."/>
            <person name="Niu Y.Y."/>
            <person name="Sun X.Q."/>
            <person name="Xia J.Q."/>
            <person name="Xiao J."/>
            <person name="Xiong Z.Q."/>
            <person name="Xu L."/>
            <person name="Yang L."/>
            <person name="Zhang Y."/>
            <person name="Zhao W."/>
            <person name="Zhao X.D."/>
            <person name="Zheng Y.T."/>
            <person name="Zhou J.M."/>
            <person name="Zhu Y.B."/>
            <person name="Zhang G.J."/>
            <person name="Wang J."/>
            <person name="Yao Y.G."/>
        </authorList>
    </citation>
    <scope>NUCLEOTIDE SEQUENCE [LARGE SCALE GENOMIC DNA]</scope>
</reference>
<dbReference type="FunFam" id="2.30.42.10:FF:000172">
    <property type="entry name" value="Caspase recruitment domain family member 14"/>
    <property type="match status" value="1"/>
</dbReference>
<dbReference type="SUPFAM" id="SSF50156">
    <property type="entry name" value="PDZ domain-like"/>
    <property type="match status" value="1"/>
</dbReference>
<evidence type="ECO:0000256" key="3">
    <source>
        <dbReference type="SAM" id="Coils"/>
    </source>
</evidence>